<organism evidence="1 2">
    <name type="scientific">Sphingobacterium suaedae</name>
    <dbReference type="NCBI Taxonomy" id="1686402"/>
    <lineage>
        <taxon>Bacteria</taxon>
        <taxon>Pseudomonadati</taxon>
        <taxon>Bacteroidota</taxon>
        <taxon>Sphingobacteriia</taxon>
        <taxon>Sphingobacteriales</taxon>
        <taxon>Sphingobacteriaceae</taxon>
        <taxon>Sphingobacterium</taxon>
    </lineage>
</organism>
<keyword evidence="2" id="KW-1185">Reference proteome</keyword>
<sequence length="262" mass="29310">MNIQNYLRLIAALFLIHFLTGCEQDSVSKEPDLPFDHIGSVQSVPGFGKQEGPPKGIPFELPNGLKLVSRNSFPFDPSVEKLFGNMNTFYVDINIVPDETWGGGFVEFPPGLVMLPTTPGGIQNGMLMDRVRIPVPKKTHKSSGDTTTFYLGVACMNASKGFPWEDNFTEDTKNYVIGKGMYKPTVITTEPEVLKFISLLADRPGLKLTRHHNPWDAFDENYVEPDWMKPYTAVQLAFWKMTDGHGLLAADLQELLDVLNQN</sequence>
<dbReference type="RefSeq" id="WP_380905414.1">
    <property type="nucleotide sequence ID" value="NZ_JBHUEG010000009.1"/>
</dbReference>
<evidence type="ECO:0000313" key="2">
    <source>
        <dbReference type="Proteomes" id="UP001597545"/>
    </source>
</evidence>
<gene>
    <name evidence="1" type="ORF">ACFSR5_15700</name>
</gene>
<accession>A0ABW5KKC7</accession>
<reference evidence="2" key="1">
    <citation type="journal article" date="2019" name="Int. J. Syst. Evol. Microbiol.">
        <title>The Global Catalogue of Microorganisms (GCM) 10K type strain sequencing project: providing services to taxonomists for standard genome sequencing and annotation.</title>
        <authorList>
            <consortium name="The Broad Institute Genomics Platform"/>
            <consortium name="The Broad Institute Genome Sequencing Center for Infectious Disease"/>
            <person name="Wu L."/>
            <person name="Ma J."/>
        </authorList>
    </citation>
    <scope>NUCLEOTIDE SEQUENCE [LARGE SCALE GENOMIC DNA]</scope>
    <source>
        <strain evidence="2">KCTC 42662</strain>
    </source>
</reference>
<comment type="caution">
    <text evidence="1">The sequence shown here is derived from an EMBL/GenBank/DDBJ whole genome shotgun (WGS) entry which is preliminary data.</text>
</comment>
<evidence type="ECO:0000313" key="1">
    <source>
        <dbReference type="EMBL" id="MFD2549094.1"/>
    </source>
</evidence>
<name>A0ABW5KKC7_9SPHI</name>
<dbReference type="EMBL" id="JBHULR010000009">
    <property type="protein sequence ID" value="MFD2549094.1"/>
    <property type="molecule type" value="Genomic_DNA"/>
</dbReference>
<proteinExistence type="predicted"/>
<protein>
    <submittedName>
        <fullName evidence="1">Uncharacterized protein</fullName>
    </submittedName>
</protein>
<dbReference type="Proteomes" id="UP001597545">
    <property type="component" value="Unassembled WGS sequence"/>
</dbReference>